<feature type="transmembrane region" description="Helical" evidence="2">
    <location>
        <begin position="199"/>
        <end position="219"/>
    </location>
</feature>
<evidence type="ECO:0000313" key="3">
    <source>
        <dbReference type="EMBL" id="TFY62105.1"/>
    </source>
</evidence>
<evidence type="ECO:0000256" key="2">
    <source>
        <dbReference type="SAM" id="Phobius"/>
    </source>
</evidence>
<feature type="transmembrane region" description="Helical" evidence="2">
    <location>
        <begin position="138"/>
        <end position="160"/>
    </location>
</feature>
<feature type="transmembrane region" description="Helical" evidence="2">
    <location>
        <begin position="6"/>
        <end position="36"/>
    </location>
</feature>
<dbReference type="EMBL" id="SEOQ01000479">
    <property type="protein sequence ID" value="TFY62105.1"/>
    <property type="molecule type" value="Genomic_DNA"/>
</dbReference>
<dbReference type="AlphaFoldDB" id="A0A4Y9YIB5"/>
<keyword evidence="2" id="KW-1133">Transmembrane helix</keyword>
<evidence type="ECO:0000313" key="4">
    <source>
        <dbReference type="Proteomes" id="UP000298327"/>
    </source>
</evidence>
<keyword evidence="2" id="KW-0472">Membrane</keyword>
<feature type="region of interest" description="Disordered" evidence="1">
    <location>
        <begin position="323"/>
        <end position="343"/>
    </location>
</feature>
<feature type="transmembrane region" description="Helical" evidence="2">
    <location>
        <begin position="43"/>
        <end position="67"/>
    </location>
</feature>
<organism evidence="3 4">
    <name type="scientific">Dentipellis fragilis</name>
    <dbReference type="NCBI Taxonomy" id="205917"/>
    <lineage>
        <taxon>Eukaryota</taxon>
        <taxon>Fungi</taxon>
        <taxon>Dikarya</taxon>
        <taxon>Basidiomycota</taxon>
        <taxon>Agaricomycotina</taxon>
        <taxon>Agaricomycetes</taxon>
        <taxon>Russulales</taxon>
        <taxon>Hericiaceae</taxon>
        <taxon>Dentipellis</taxon>
    </lineage>
</organism>
<sequence length="361" mass="38890">MCGEKYFAITISALWVTSVLYGLYVALFCGSVYMLVYRRQNKYHLFASVALFLLTTAYMGVVLAIVIGEPLITANSSVLDGNTVGPCMSGAPERVGEAVSHDLLNIVSMVIETCTFLIADGVLIYRCIVLWPRRIGRWIGLVLGILLMAEAGTGFAQGHLMAQIYIMERLFTATDEGNLSPQWIATTNALSNLGASTSALILAVNVAATIITGNLAYLVPGSPTREDPRQQSRSSVSSCYINVYADLINNLSQMLLVIAPTLIILRVGLGKGFDSVVETAHGQHASRSIHDKQITSIRFAEPRTTTVDASHLASLGGFVLHTRPASGEDSRSTHSDGSGLSGVLRHIESTKAERIEKVELS</sequence>
<accession>A0A4Y9YIB5</accession>
<name>A0A4Y9YIB5_9AGAM</name>
<evidence type="ECO:0000256" key="1">
    <source>
        <dbReference type="SAM" id="MobiDB-lite"/>
    </source>
</evidence>
<dbReference type="Proteomes" id="UP000298327">
    <property type="component" value="Unassembled WGS sequence"/>
</dbReference>
<protein>
    <submittedName>
        <fullName evidence="3">Uncharacterized protein</fullName>
    </submittedName>
</protein>
<dbReference type="OrthoDB" id="3346544at2759"/>
<gene>
    <name evidence="3" type="ORF">EVG20_g6821</name>
</gene>
<comment type="caution">
    <text evidence="3">The sequence shown here is derived from an EMBL/GenBank/DDBJ whole genome shotgun (WGS) entry which is preliminary data.</text>
</comment>
<keyword evidence="4" id="KW-1185">Reference proteome</keyword>
<proteinExistence type="predicted"/>
<feature type="transmembrane region" description="Helical" evidence="2">
    <location>
        <begin position="103"/>
        <end position="126"/>
    </location>
</feature>
<reference evidence="3 4" key="1">
    <citation type="submission" date="2019-02" db="EMBL/GenBank/DDBJ databases">
        <title>Genome sequencing of the rare red list fungi Dentipellis fragilis.</title>
        <authorList>
            <person name="Buettner E."/>
            <person name="Kellner H."/>
        </authorList>
    </citation>
    <scope>NUCLEOTIDE SEQUENCE [LARGE SCALE GENOMIC DNA]</scope>
    <source>
        <strain evidence="3 4">DSM 105465</strain>
    </source>
</reference>
<keyword evidence="2" id="KW-0812">Transmembrane</keyword>